<name>A0A1W1YHI4_9FLAO</name>
<proteinExistence type="predicted"/>
<feature type="chain" id="PRO_5012574201" evidence="1">
    <location>
        <begin position="26"/>
        <end position="46"/>
    </location>
</feature>
<dbReference type="PROSITE" id="PS51257">
    <property type="entry name" value="PROKAR_LIPOPROTEIN"/>
    <property type="match status" value="1"/>
</dbReference>
<evidence type="ECO:0000313" key="3">
    <source>
        <dbReference type="Proteomes" id="UP000192360"/>
    </source>
</evidence>
<dbReference type="RefSeq" id="WP_143312443.1">
    <property type="nucleotide sequence ID" value="NZ_FWXO01000001.1"/>
</dbReference>
<feature type="signal peptide" evidence="1">
    <location>
        <begin position="1"/>
        <end position="25"/>
    </location>
</feature>
<dbReference type="Proteomes" id="UP000192360">
    <property type="component" value="Unassembled WGS sequence"/>
</dbReference>
<dbReference type="AlphaFoldDB" id="A0A1W1YHI4"/>
<dbReference type="STRING" id="504486.SAMN05660703_0449"/>
<dbReference type="EMBL" id="FWXO01000001">
    <property type="protein sequence ID" value="SMC35261.1"/>
    <property type="molecule type" value="Genomic_DNA"/>
</dbReference>
<reference evidence="2 3" key="1">
    <citation type="submission" date="2017-04" db="EMBL/GenBank/DDBJ databases">
        <authorList>
            <person name="Afonso C.L."/>
            <person name="Miller P.J."/>
            <person name="Scott M.A."/>
            <person name="Spackman E."/>
            <person name="Goraichik I."/>
            <person name="Dimitrov K.M."/>
            <person name="Suarez D.L."/>
            <person name="Swayne D.E."/>
        </authorList>
    </citation>
    <scope>NUCLEOTIDE SEQUENCE [LARGE SCALE GENOMIC DNA]</scope>
    <source>
        <strain evidence="2 3">DSM 21164</strain>
    </source>
</reference>
<evidence type="ECO:0000256" key="1">
    <source>
        <dbReference type="SAM" id="SignalP"/>
    </source>
</evidence>
<protein>
    <submittedName>
        <fullName evidence="2">Uncharacterized protein</fullName>
    </submittedName>
</protein>
<keyword evidence="3" id="KW-1185">Reference proteome</keyword>
<keyword evidence="1" id="KW-0732">Signal</keyword>
<sequence length="46" mass="5239">MKHFKTIMILAIFSLVVTSCTSSTASDDDKLYEQSIDKKDIKNRDT</sequence>
<accession>A0A1W1YHI4</accession>
<evidence type="ECO:0000313" key="2">
    <source>
        <dbReference type="EMBL" id="SMC35261.1"/>
    </source>
</evidence>
<gene>
    <name evidence="2" type="ORF">SAMN05660703_0449</name>
</gene>
<organism evidence="2 3">
    <name type="scientific">Cellulophaga tyrosinoxydans</name>
    <dbReference type="NCBI Taxonomy" id="504486"/>
    <lineage>
        <taxon>Bacteria</taxon>
        <taxon>Pseudomonadati</taxon>
        <taxon>Bacteroidota</taxon>
        <taxon>Flavobacteriia</taxon>
        <taxon>Flavobacteriales</taxon>
        <taxon>Flavobacteriaceae</taxon>
        <taxon>Cellulophaga</taxon>
    </lineage>
</organism>